<evidence type="ECO:0000256" key="1">
    <source>
        <dbReference type="SAM" id="MobiDB-lite"/>
    </source>
</evidence>
<name>A0A5J9US51_9POAL</name>
<protein>
    <submittedName>
        <fullName evidence="2">Uncharacterized protein</fullName>
    </submittedName>
</protein>
<keyword evidence="3" id="KW-1185">Reference proteome</keyword>
<dbReference type="AlphaFoldDB" id="A0A5J9US51"/>
<accession>A0A5J9US51</accession>
<gene>
    <name evidence="2" type="ORF">EJB05_28684</name>
</gene>
<sequence length="64" mass="6302">MDCAPDSDGRGPGRVGRTGRPDGRVRAAGAGGNGWSVEGDGDGGNEMNVGGNWGNGDATIGSRN</sequence>
<evidence type="ECO:0000313" key="3">
    <source>
        <dbReference type="Proteomes" id="UP000324897"/>
    </source>
</evidence>
<proteinExistence type="predicted"/>
<reference evidence="2 3" key="1">
    <citation type="journal article" date="2019" name="Sci. Rep.">
        <title>A high-quality genome of Eragrostis curvula grass provides insights into Poaceae evolution and supports new strategies to enhance forage quality.</title>
        <authorList>
            <person name="Carballo J."/>
            <person name="Santos B.A.C.M."/>
            <person name="Zappacosta D."/>
            <person name="Garbus I."/>
            <person name="Selva J.P."/>
            <person name="Gallo C.A."/>
            <person name="Diaz A."/>
            <person name="Albertini E."/>
            <person name="Caccamo M."/>
            <person name="Echenique V."/>
        </authorList>
    </citation>
    <scope>NUCLEOTIDE SEQUENCE [LARGE SCALE GENOMIC DNA]</scope>
    <source>
        <strain evidence="3">cv. Victoria</strain>
        <tissue evidence="2">Leaf</tissue>
    </source>
</reference>
<dbReference type="EMBL" id="RWGY01000013">
    <property type="protein sequence ID" value="TVU26148.1"/>
    <property type="molecule type" value="Genomic_DNA"/>
</dbReference>
<dbReference type="Gramene" id="TVU26148">
    <property type="protein sequence ID" value="TVU26148"/>
    <property type="gene ID" value="EJB05_28684"/>
</dbReference>
<organism evidence="2 3">
    <name type="scientific">Eragrostis curvula</name>
    <name type="common">weeping love grass</name>
    <dbReference type="NCBI Taxonomy" id="38414"/>
    <lineage>
        <taxon>Eukaryota</taxon>
        <taxon>Viridiplantae</taxon>
        <taxon>Streptophyta</taxon>
        <taxon>Embryophyta</taxon>
        <taxon>Tracheophyta</taxon>
        <taxon>Spermatophyta</taxon>
        <taxon>Magnoliopsida</taxon>
        <taxon>Liliopsida</taxon>
        <taxon>Poales</taxon>
        <taxon>Poaceae</taxon>
        <taxon>PACMAD clade</taxon>
        <taxon>Chloridoideae</taxon>
        <taxon>Eragrostideae</taxon>
        <taxon>Eragrostidinae</taxon>
        <taxon>Eragrostis</taxon>
    </lineage>
</organism>
<feature type="region of interest" description="Disordered" evidence="1">
    <location>
        <begin position="1"/>
        <end position="64"/>
    </location>
</feature>
<evidence type="ECO:0000313" key="2">
    <source>
        <dbReference type="EMBL" id="TVU26148.1"/>
    </source>
</evidence>
<dbReference type="Proteomes" id="UP000324897">
    <property type="component" value="Chromosome 2"/>
</dbReference>
<comment type="caution">
    <text evidence="2">The sequence shown here is derived from an EMBL/GenBank/DDBJ whole genome shotgun (WGS) entry which is preliminary data.</text>
</comment>